<dbReference type="InterPro" id="IPR050953">
    <property type="entry name" value="N4_N6_ade-DNA_methylase"/>
</dbReference>
<evidence type="ECO:0000313" key="8">
    <source>
        <dbReference type="Proteomes" id="UP000827392"/>
    </source>
</evidence>
<evidence type="ECO:0000256" key="2">
    <source>
        <dbReference type="ARBA" id="ARBA00022603"/>
    </source>
</evidence>
<dbReference type="InterPro" id="IPR002052">
    <property type="entry name" value="DNA_methylase_N6_adenine_CS"/>
</dbReference>
<dbReference type="GO" id="GO:0006304">
    <property type="term" value="P:DNA modification"/>
    <property type="evidence" value="ECO:0007669"/>
    <property type="project" value="InterPro"/>
</dbReference>
<evidence type="ECO:0000259" key="6">
    <source>
        <dbReference type="Pfam" id="PF07669"/>
    </source>
</evidence>
<keyword evidence="3" id="KW-0808">Transferase</keyword>
<evidence type="ECO:0000313" key="7">
    <source>
        <dbReference type="EMBL" id="UBF20244.1"/>
    </source>
</evidence>
<keyword evidence="4" id="KW-0949">S-adenosyl-L-methionine</keyword>
<sequence>MSATEDGITDLMADYLRDNGVNAATQVSISTPGTRSQPDFQIKVNGMTFVGEAKWEDKKWEGFGEARDYGQLTGVEGTFLICYPDKLKQDGGQARLTDTAESVLSGHKFSCAFLRRDSPTDIVSLSLDEIPRWLDSHIKNERKPEPDPDEVVSVLRQTAYRLNEELETAPEENLFRNVLGASPEGEEEREAAKKTAGFLLVNQITFYRVLSSAQQFPEIDPDKLGSPQDLSEYFDLVLEVDYTPVFSFRIAEDLPQTSITILIDAIKSIYALRPESITHDVLGKVFHELIPIEARKRVAAYYTMNKPGQILADLSIDSSNSKILDPACGSGSLLAAAYSRKRSLVDSEFTEKMHQQFVEKDITGIDVMPFAAHLSCIHLALQAPIYETDEVNIGIEDSTKLAPGSTISPLSFVLPQKDEQRGLAEFAEGQKPDVSEDAIEAGSVAMDAAIGQEMELKTMDTVIMNPPFTRQESVAGFADGYKDRLRDRFSRRDNKGHIHGKMSYCSYFLYLADKFLDEGGRIAAVIPATVLNKSTDSGVREMLLNDYDIEYIFAREDNPNFSEDTDLREVMIIARKGNTEDASTTYVSLDGLDVDSSLIRNVSEQLKDEKAGEVETIEDGSSTATVWRVPREQMDTHNLFSPFAVQNHTLFQLWGDILEREDNLTQIQHLDAGLTRGGSSHPWTGGCIGAPDTNLRKNDVWRVQSADDNELEVKHRHVGETVTIPRDAVEPYFLRKPYRQKLDITELEEHTVVREFAELDRFLSLAEEDVIPDGWESHIVDNAAHTSIPETVDLTAPGTSHIVYFTSEPRVSHRMWMHSDLSEAESKVLSLWFDSSFGLLQMLLTRVPGRGGWTKYRKYTQNRFYTIHPNRLSDEEKSELMDCFGDVHDVEAPSLVKQMARNVNPDNLSDEQTKALERHFPEAEDELGEGFEPKKTLDETILSVLGFGEDRTEEILETIYVDLLIELVELKEMMD</sequence>
<evidence type="ECO:0000256" key="1">
    <source>
        <dbReference type="ARBA" id="ARBA00011900"/>
    </source>
</evidence>
<dbReference type="GO" id="GO:0032259">
    <property type="term" value="P:methylation"/>
    <property type="evidence" value="ECO:0007669"/>
    <property type="project" value="UniProtKB-KW"/>
</dbReference>
<dbReference type="GO" id="GO:0003676">
    <property type="term" value="F:nucleic acid binding"/>
    <property type="evidence" value="ECO:0007669"/>
    <property type="project" value="InterPro"/>
</dbReference>
<dbReference type="PRINTS" id="PR00507">
    <property type="entry name" value="N12N6MTFRASE"/>
</dbReference>
<feature type="domain" description="Type II methyltransferase M.TaqI-like" evidence="6">
    <location>
        <begin position="361"/>
        <end position="555"/>
    </location>
</feature>
<evidence type="ECO:0000256" key="5">
    <source>
        <dbReference type="ARBA" id="ARBA00047942"/>
    </source>
</evidence>
<keyword evidence="2" id="KW-0489">Methyltransferase</keyword>
<proteinExistence type="predicted"/>
<dbReference type="Pfam" id="PF07669">
    <property type="entry name" value="Eco57I"/>
    <property type="match status" value="1"/>
</dbReference>
<protein>
    <recommendedName>
        <fullName evidence="1">site-specific DNA-methyltransferase (adenine-specific)</fullName>
        <ecNumber evidence="1">2.1.1.72</ecNumber>
    </recommendedName>
</protein>
<organism evidence="7 8">
    <name type="scientific">Halorubrum sodomense tailed virus 4</name>
    <dbReference type="NCBI Taxonomy" id="2878013"/>
    <lineage>
        <taxon>Viruses</taxon>
        <taxon>Duplodnaviria</taxon>
        <taxon>Heunggongvirae</taxon>
        <taxon>Uroviricota</taxon>
        <taxon>Caudoviricetes</taxon>
        <taxon>Thumleimavirales</taxon>
        <taxon>Hafunaviridae</taxon>
        <taxon>Haloferacalesvirus</taxon>
        <taxon>Haloferacalesvirus samutsakhonense</taxon>
        <taxon>Haloferacalesvirus HSTV4</taxon>
    </lineage>
</organism>
<evidence type="ECO:0000256" key="3">
    <source>
        <dbReference type="ARBA" id="ARBA00022679"/>
    </source>
</evidence>
<dbReference type="PANTHER" id="PTHR33841:SF4">
    <property type="entry name" value="RESTRICTION MODIFICATION SYSTEM DNA SPECIFICITY DOMAIN"/>
    <property type="match status" value="1"/>
</dbReference>
<gene>
    <name evidence="7" type="ORF">HSTV-4_gp37</name>
</gene>
<keyword evidence="8" id="KW-1185">Reference proteome</keyword>
<comment type="catalytic activity">
    <reaction evidence="5">
        <text>a 2'-deoxyadenosine in DNA + S-adenosyl-L-methionine = an N(6)-methyl-2'-deoxyadenosine in DNA + S-adenosyl-L-homocysteine + H(+)</text>
        <dbReference type="Rhea" id="RHEA:15197"/>
        <dbReference type="Rhea" id="RHEA-COMP:12418"/>
        <dbReference type="Rhea" id="RHEA-COMP:12419"/>
        <dbReference type="ChEBI" id="CHEBI:15378"/>
        <dbReference type="ChEBI" id="CHEBI:57856"/>
        <dbReference type="ChEBI" id="CHEBI:59789"/>
        <dbReference type="ChEBI" id="CHEBI:90615"/>
        <dbReference type="ChEBI" id="CHEBI:90616"/>
        <dbReference type="EC" id="2.1.1.72"/>
    </reaction>
</comment>
<dbReference type="GO" id="GO:0009007">
    <property type="term" value="F:site-specific DNA-methyltransferase (adenine-specific) activity"/>
    <property type="evidence" value="ECO:0007669"/>
    <property type="project" value="UniProtKB-EC"/>
</dbReference>
<dbReference type="EC" id="2.1.1.72" evidence="1"/>
<dbReference type="PANTHER" id="PTHR33841">
    <property type="entry name" value="DNA METHYLTRANSFERASE YEEA-RELATED"/>
    <property type="match status" value="1"/>
</dbReference>
<name>A0AAE9BVZ9_9CAUD</name>
<dbReference type="PROSITE" id="PS00092">
    <property type="entry name" value="N6_MTASE"/>
    <property type="match status" value="1"/>
</dbReference>
<dbReference type="EMBL" id="MZ334501">
    <property type="protein sequence ID" value="UBF20244.1"/>
    <property type="molecule type" value="Genomic_DNA"/>
</dbReference>
<reference evidence="7 8" key="1">
    <citation type="submission" date="2021-05" db="EMBL/GenBank/DDBJ databases">
        <title>Diversity, taxonomy and evolution of archaeal viruses of the class Caudoviricetes.</title>
        <authorList>
            <person name="Liu Y."/>
            <person name="Demina T.A."/>
            <person name="Roux S."/>
            <person name="Aiewsakun P."/>
            <person name="Kazlauskas D."/>
            <person name="Simmonds P."/>
            <person name="Prangishvili D."/>
            <person name="Oksanen H.M."/>
            <person name="Krupovic M."/>
        </authorList>
    </citation>
    <scope>NUCLEOTIDE SEQUENCE [LARGE SCALE GENOMIC DNA]</scope>
    <source>
        <strain evidence="7">HSTV-4/6</strain>
    </source>
</reference>
<dbReference type="Proteomes" id="UP000827392">
    <property type="component" value="Segment"/>
</dbReference>
<accession>A0AAE9BVZ9</accession>
<dbReference type="Gene3D" id="3.40.50.150">
    <property type="entry name" value="Vaccinia Virus protein VP39"/>
    <property type="match status" value="1"/>
</dbReference>
<dbReference type="InterPro" id="IPR029063">
    <property type="entry name" value="SAM-dependent_MTases_sf"/>
</dbReference>
<evidence type="ECO:0000256" key="4">
    <source>
        <dbReference type="ARBA" id="ARBA00022691"/>
    </source>
</evidence>
<dbReference type="SUPFAM" id="SSF53335">
    <property type="entry name" value="S-adenosyl-L-methionine-dependent methyltransferases"/>
    <property type="match status" value="1"/>
</dbReference>
<dbReference type="InterPro" id="IPR011639">
    <property type="entry name" value="MethylTrfase_TaqI-like_dom"/>
</dbReference>